<gene>
    <name evidence="11" type="primary">aroC</name>
    <name evidence="13" type="ORF">ENQ87_15045</name>
</gene>
<feature type="binding site" evidence="11">
    <location>
        <begin position="316"/>
        <end position="320"/>
    </location>
    <ligand>
        <name>FMN</name>
        <dbReference type="ChEBI" id="CHEBI:58210"/>
    </ligand>
</feature>
<feature type="binding site" evidence="11">
    <location>
        <position position="40"/>
    </location>
    <ligand>
        <name>NADP(+)</name>
        <dbReference type="ChEBI" id="CHEBI:58349"/>
    </ligand>
</feature>
<feature type="binding site" evidence="11">
    <location>
        <position position="342"/>
    </location>
    <ligand>
        <name>FMN</name>
        <dbReference type="ChEBI" id="CHEBI:58210"/>
    </ligand>
</feature>
<dbReference type="EMBL" id="DSOV01000071">
    <property type="protein sequence ID" value="HEN43656.1"/>
    <property type="molecule type" value="Genomic_DNA"/>
</dbReference>
<comment type="similarity">
    <text evidence="2 11 12">Belongs to the chorismate synthase family.</text>
</comment>
<dbReference type="GO" id="GO:0008652">
    <property type="term" value="P:amino acid biosynthetic process"/>
    <property type="evidence" value="ECO:0007669"/>
    <property type="project" value="UniProtKB-KW"/>
</dbReference>
<dbReference type="PANTHER" id="PTHR21085:SF0">
    <property type="entry name" value="CHORISMATE SYNTHASE"/>
    <property type="match status" value="1"/>
</dbReference>
<feature type="binding site" evidence="11">
    <location>
        <begin position="249"/>
        <end position="250"/>
    </location>
    <ligand>
        <name>FMN</name>
        <dbReference type="ChEBI" id="CHEBI:58210"/>
    </ligand>
</feature>
<accession>A0A831UF08</accession>
<dbReference type="EC" id="4.2.3.5" evidence="3 11"/>
<evidence type="ECO:0000256" key="7">
    <source>
        <dbReference type="ARBA" id="ARBA00022827"/>
    </source>
</evidence>
<evidence type="ECO:0000256" key="3">
    <source>
        <dbReference type="ARBA" id="ARBA00013036"/>
    </source>
</evidence>
<proteinExistence type="inferred from homology"/>
<reference evidence="13" key="1">
    <citation type="journal article" date="2020" name="mSystems">
        <title>Genome- and Community-Level Interaction Insights into Carbon Utilization and Element Cycling Functions of Hydrothermarchaeota in Hydrothermal Sediment.</title>
        <authorList>
            <person name="Zhou Z."/>
            <person name="Liu Y."/>
            <person name="Xu W."/>
            <person name="Pan J."/>
            <person name="Luo Z.H."/>
            <person name="Li M."/>
        </authorList>
    </citation>
    <scope>NUCLEOTIDE SEQUENCE [LARGE SCALE GENOMIC DNA]</scope>
    <source>
        <strain evidence="13">SpSt-349</strain>
    </source>
</reference>
<evidence type="ECO:0000256" key="11">
    <source>
        <dbReference type="HAMAP-Rule" id="MF_00300"/>
    </source>
</evidence>
<comment type="subunit">
    <text evidence="11">Homotetramer.</text>
</comment>
<dbReference type="GO" id="GO:0009423">
    <property type="term" value="P:chorismate biosynthetic process"/>
    <property type="evidence" value="ECO:0007669"/>
    <property type="project" value="UniProtKB-UniRule"/>
</dbReference>
<evidence type="ECO:0000256" key="5">
    <source>
        <dbReference type="ARBA" id="ARBA00022630"/>
    </source>
</evidence>
<dbReference type="AlphaFoldDB" id="A0A831UF08"/>
<comment type="pathway">
    <text evidence="1 11 12">Metabolic intermediate biosynthesis; chorismate biosynthesis; chorismate from D-erythrose 4-phosphate and phosphoenolpyruvate: step 7/7.</text>
</comment>
<dbReference type="GO" id="GO:0009073">
    <property type="term" value="P:aromatic amino acid family biosynthetic process"/>
    <property type="evidence" value="ECO:0007669"/>
    <property type="project" value="UniProtKB-KW"/>
</dbReference>
<evidence type="ECO:0000256" key="8">
    <source>
        <dbReference type="ARBA" id="ARBA00022857"/>
    </source>
</evidence>
<dbReference type="UniPathway" id="UPA00053">
    <property type="reaction ID" value="UER00090"/>
</dbReference>
<organism evidence="13">
    <name type="scientific">Geobacter metallireducens</name>
    <dbReference type="NCBI Taxonomy" id="28232"/>
    <lineage>
        <taxon>Bacteria</taxon>
        <taxon>Pseudomonadati</taxon>
        <taxon>Thermodesulfobacteriota</taxon>
        <taxon>Desulfuromonadia</taxon>
        <taxon>Geobacterales</taxon>
        <taxon>Geobacteraceae</taxon>
        <taxon>Geobacter</taxon>
    </lineage>
</organism>
<evidence type="ECO:0000256" key="6">
    <source>
        <dbReference type="ARBA" id="ARBA00022643"/>
    </source>
</evidence>
<dbReference type="GO" id="GO:0004107">
    <property type="term" value="F:chorismate synthase activity"/>
    <property type="evidence" value="ECO:0007669"/>
    <property type="project" value="UniProtKB-UniRule"/>
</dbReference>
<dbReference type="Pfam" id="PF01264">
    <property type="entry name" value="Chorismate_synt"/>
    <property type="match status" value="1"/>
</dbReference>
<feature type="binding site" evidence="11">
    <location>
        <begin position="129"/>
        <end position="131"/>
    </location>
    <ligand>
        <name>FMN</name>
        <dbReference type="ChEBI" id="CHEBI:58210"/>
    </ligand>
</feature>
<dbReference type="NCBIfam" id="NF003793">
    <property type="entry name" value="PRK05382.1"/>
    <property type="match status" value="1"/>
</dbReference>
<dbReference type="Gene3D" id="3.60.150.10">
    <property type="entry name" value="Chorismate synthase AroC"/>
    <property type="match status" value="1"/>
</dbReference>
<protein>
    <recommendedName>
        <fullName evidence="3 11">Chorismate synthase</fullName>
        <shortName evidence="11">CS</shortName>
        <ecNumber evidence="3 11">4.2.3.5</ecNumber>
    </recommendedName>
    <alternativeName>
        <fullName evidence="11">5-enolpyruvylshikimate-3-phosphate phospholyase</fullName>
    </alternativeName>
</protein>
<comment type="cofactor">
    <cofactor evidence="11 12">
        <name>FMNH2</name>
        <dbReference type="ChEBI" id="CHEBI:57618"/>
    </cofactor>
    <text evidence="11 12">Reduced FMN (FMNH(2)).</text>
</comment>
<evidence type="ECO:0000313" key="13">
    <source>
        <dbReference type="EMBL" id="HEN43656.1"/>
    </source>
</evidence>
<dbReference type="PROSITE" id="PS00787">
    <property type="entry name" value="CHORISMATE_SYNTHASE_1"/>
    <property type="match status" value="1"/>
</dbReference>
<sequence length="393" mass="42751">MLRYLTAGESHGPQLTAIIEGIPAGLKISEETINVDLARRQGGYGRGGRMLIEKDQVQILSGVRWGETIGSPVTLCVVNRDWVNWQEKMSPHERHRDEKIRVTRSRPGHADLPGAMKYNHRDVRNILERSSARETAVRVAVGSVARAFLAAFGIAVSGFVVELGGIKAERRGLSSDRLRELAAKSELATYDPEAEERMKAFIDSVKEAGDTAGGVVEVVVTGAPVGLGSHVQWDRKLDARLAMAVMSIQAIKGVEIGLGFDTARRPGSQVHDEIYFDSSRITRGEASGFFRKTNNAGGIEGGISNGEEIIIRAAMKPIPTLYKPLSSVDMLTKETFEATVERSDVCAVPAAAVVVESVVALEVANALLEKFGGDSLAEVRRNYDAYIDYLRSF</sequence>
<dbReference type="PROSITE" id="PS00789">
    <property type="entry name" value="CHORISMATE_SYNTHASE_3"/>
    <property type="match status" value="1"/>
</dbReference>
<dbReference type="InterPro" id="IPR020541">
    <property type="entry name" value="Chorismate_synthase_CS"/>
</dbReference>
<keyword evidence="4 11" id="KW-0028">Amino-acid biosynthesis</keyword>
<dbReference type="PANTHER" id="PTHR21085">
    <property type="entry name" value="CHORISMATE SYNTHASE"/>
    <property type="match status" value="1"/>
</dbReference>
<keyword evidence="10 11" id="KW-0456">Lyase</keyword>
<keyword evidence="6 11" id="KW-0288">FMN</keyword>
<keyword evidence="5 11" id="KW-0285">Flavoprotein</keyword>
<dbReference type="GO" id="GO:0010181">
    <property type="term" value="F:FMN binding"/>
    <property type="evidence" value="ECO:0007669"/>
    <property type="project" value="TreeGrafter"/>
</dbReference>
<feature type="binding site" evidence="11">
    <location>
        <position position="46"/>
    </location>
    <ligand>
        <name>NADP(+)</name>
        <dbReference type="ChEBI" id="CHEBI:58349"/>
    </ligand>
</feature>
<evidence type="ECO:0000256" key="1">
    <source>
        <dbReference type="ARBA" id="ARBA00005044"/>
    </source>
</evidence>
<dbReference type="CDD" id="cd07304">
    <property type="entry name" value="Chorismate_synthase"/>
    <property type="match status" value="1"/>
</dbReference>
<dbReference type="PIRSF" id="PIRSF001456">
    <property type="entry name" value="Chorismate_synth"/>
    <property type="match status" value="1"/>
</dbReference>
<dbReference type="GO" id="GO:0005829">
    <property type="term" value="C:cytosol"/>
    <property type="evidence" value="ECO:0007669"/>
    <property type="project" value="TreeGrafter"/>
</dbReference>
<keyword evidence="9 11" id="KW-0057">Aromatic amino acid biosynthesis</keyword>
<comment type="caution">
    <text evidence="13">The sequence shown here is derived from an EMBL/GenBank/DDBJ whole genome shotgun (WGS) entry which is preliminary data.</text>
</comment>
<dbReference type="PROSITE" id="PS00788">
    <property type="entry name" value="CHORISMATE_SYNTHASE_2"/>
    <property type="match status" value="1"/>
</dbReference>
<evidence type="ECO:0000256" key="10">
    <source>
        <dbReference type="ARBA" id="ARBA00023239"/>
    </source>
</evidence>
<comment type="function">
    <text evidence="11">Catalyzes the anti-1,4-elimination of the C-3 phosphate and the C-6 proR hydrogen from 5-enolpyruvylshikimate-3-phosphate (EPSP) to yield chorismate, which is the branch point compound that serves as the starting substrate for the three terminal pathways of aromatic amino acid biosynthesis. This reaction introduces a second double bond into the aromatic ring system.</text>
</comment>
<dbReference type="HAMAP" id="MF_00300">
    <property type="entry name" value="Chorismate_synth"/>
    <property type="match status" value="1"/>
</dbReference>
<dbReference type="InterPro" id="IPR000453">
    <property type="entry name" value="Chorismate_synth"/>
</dbReference>
<keyword evidence="7 11" id="KW-0274">FAD</keyword>
<dbReference type="SUPFAM" id="SSF103263">
    <property type="entry name" value="Chorismate synthase, AroC"/>
    <property type="match status" value="1"/>
</dbReference>
<feature type="binding site" evidence="11">
    <location>
        <position position="301"/>
    </location>
    <ligand>
        <name>FMN</name>
        <dbReference type="ChEBI" id="CHEBI:58210"/>
    </ligand>
</feature>
<dbReference type="NCBIfam" id="TIGR00033">
    <property type="entry name" value="aroC"/>
    <property type="match status" value="1"/>
</dbReference>
<evidence type="ECO:0000256" key="2">
    <source>
        <dbReference type="ARBA" id="ARBA00008014"/>
    </source>
</evidence>
<evidence type="ECO:0000256" key="4">
    <source>
        <dbReference type="ARBA" id="ARBA00022605"/>
    </source>
</evidence>
<name>A0A831UF08_GEOME</name>
<comment type="catalytic activity">
    <reaction evidence="11 12">
        <text>5-O-(1-carboxyvinyl)-3-phosphoshikimate = chorismate + phosphate</text>
        <dbReference type="Rhea" id="RHEA:21020"/>
        <dbReference type="ChEBI" id="CHEBI:29748"/>
        <dbReference type="ChEBI" id="CHEBI:43474"/>
        <dbReference type="ChEBI" id="CHEBI:57701"/>
        <dbReference type="EC" id="4.2.3.5"/>
    </reaction>
</comment>
<dbReference type="FunFam" id="3.60.150.10:FF:000002">
    <property type="entry name" value="Chorismate synthase"/>
    <property type="match status" value="1"/>
</dbReference>
<dbReference type="InterPro" id="IPR035904">
    <property type="entry name" value="Chorismate_synth_AroC_sf"/>
</dbReference>
<keyword evidence="8 11" id="KW-0521">NADP</keyword>
<evidence type="ECO:0000256" key="9">
    <source>
        <dbReference type="ARBA" id="ARBA00023141"/>
    </source>
</evidence>
<evidence type="ECO:0000256" key="12">
    <source>
        <dbReference type="RuleBase" id="RU000605"/>
    </source>
</evidence>